<dbReference type="EMBL" id="JNAD02000008">
    <property type="protein sequence ID" value="RKM94556.1"/>
    <property type="molecule type" value="Genomic_DNA"/>
</dbReference>
<sequence>MPLNVVLEELGITRASWYRWRNRGQCPKTHRLPNGHLRVRRSDLDAFKADLEVA</sequence>
<evidence type="ECO:0000313" key="2">
    <source>
        <dbReference type="EMBL" id="RKM94556.1"/>
    </source>
</evidence>
<dbReference type="AlphaFoldDB" id="A0A420V1Q8"/>
<accession>A0A420V1Q8</accession>
<dbReference type="SUPFAM" id="SSF46955">
    <property type="entry name" value="Putative DNA-binding domain"/>
    <property type="match status" value="1"/>
</dbReference>
<dbReference type="InterPro" id="IPR009061">
    <property type="entry name" value="DNA-bd_dom_put_sf"/>
</dbReference>
<dbReference type="Pfam" id="PF12728">
    <property type="entry name" value="HTH_17"/>
    <property type="match status" value="1"/>
</dbReference>
<protein>
    <submittedName>
        <fullName evidence="2">DNA-binding protein</fullName>
    </submittedName>
</protein>
<dbReference type="Proteomes" id="UP000028058">
    <property type="component" value="Unassembled WGS sequence"/>
</dbReference>
<reference evidence="2 3" key="1">
    <citation type="journal article" date="2014" name="Genome Announc.">
        <title>Draft Genome Sequence of Streptomyces fradiae ATCC 19609, a Strain Highly Sensitive to Antibiotics.</title>
        <authorList>
            <person name="Bekker O.B."/>
            <person name="Klimina K.M."/>
            <person name="Vatlin A.A."/>
            <person name="Zakharevich N.V."/>
            <person name="Kasianov A.S."/>
            <person name="Danilenko V.N."/>
        </authorList>
    </citation>
    <scope>NUCLEOTIDE SEQUENCE [LARGE SCALE GENOMIC DNA]</scope>
    <source>
        <strain evidence="2 3">ATCC 19609</strain>
    </source>
</reference>
<evidence type="ECO:0000259" key="1">
    <source>
        <dbReference type="Pfam" id="PF12728"/>
    </source>
</evidence>
<organism evidence="2 3">
    <name type="scientific">Streptomyces xinghaiensis</name>
    <dbReference type="NCBI Taxonomy" id="1038928"/>
    <lineage>
        <taxon>Bacteria</taxon>
        <taxon>Bacillati</taxon>
        <taxon>Actinomycetota</taxon>
        <taxon>Actinomycetes</taxon>
        <taxon>Kitasatosporales</taxon>
        <taxon>Streptomycetaceae</taxon>
        <taxon>Streptomyces</taxon>
    </lineage>
</organism>
<keyword evidence="2" id="KW-0238">DNA-binding</keyword>
<dbReference type="OrthoDB" id="194758at2"/>
<dbReference type="GO" id="GO:0003677">
    <property type="term" value="F:DNA binding"/>
    <property type="evidence" value="ECO:0007669"/>
    <property type="project" value="UniProtKB-KW"/>
</dbReference>
<feature type="domain" description="Helix-turn-helix" evidence="1">
    <location>
        <begin position="8"/>
        <end position="49"/>
    </location>
</feature>
<name>A0A420V1Q8_9ACTN</name>
<proteinExistence type="predicted"/>
<keyword evidence="3" id="KW-1185">Reference proteome</keyword>
<dbReference type="InterPro" id="IPR041657">
    <property type="entry name" value="HTH_17"/>
</dbReference>
<comment type="caution">
    <text evidence="2">The sequence shown here is derived from an EMBL/GenBank/DDBJ whole genome shotgun (WGS) entry which is preliminary data.</text>
</comment>
<evidence type="ECO:0000313" key="3">
    <source>
        <dbReference type="Proteomes" id="UP000028058"/>
    </source>
</evidence>
<gene>
    <name evidence="2" type="ORF">SFRA_018325</name>
</gene>